<dbReference type="PANTHER" id="PTHR19376">
    <property type="entry name" value="DNA-DIRECTED RNA POLYMERASE"/>
    <property type="match status" value="1"/>
</dbReference>
<dbReference type="InterPro" id="IPR042102">
    <property type="entry name" value="RNA_pol_Rpb1_3_sf"/>
</dbReference>
<keyword evidence="4 12" id="KW-0808">Transferase</keyword>
<evidence type="ECO:0000256" key="6">
    <source>
        <dbReference type="ARBA" id="ARBA00022723"/>
    </source>
</evidence>
<keyword evidence="3 12" id="KW-0240">DNA-directed RNA polymerase</keyword>
<feature type="compositionally biased region" description="Acidic residues" evidence="13">
    <location>
        <begin position="279"/>
        <end position="297"/>
    </location>
</feature>
<dbReference type="GO" id="GO:0006351">
    <property type="term" value="P:DNA-templated transcription"/>
    <property type="evidence" value="ECO:0007669"/>
    <property type="project" value="InterPro"/>
</dbReference>
<dbReference type="InterPro" id="IPR007066">
    <property type="entry name" value="RNA_pol_Rpb1_3"/>
</dbReference>
<feature type="domain" description="RNA polymerase N-terminal" evidence="14">
    <location>
        <begin position="345"/>
        <end position="684"/>
    </location>
</feature>
<keyword evidence="16" id="KW-1185">Reference proteome</keyword>
<evidence type="ECO:0000256" key="12">
    <source>
        <dbReference type="RuleBase" id="RU004279"/>
    </source>
</evidence>
<dbReference type="InterPro" id="IPR000722">
    <property type="entry name" value="RNA_pol_asu"/>
</dbReference>
<feature type="compositionally biased region" description="Acidic residues" evidence="13">
    <location>
        <begin position="1436"/>
        <end position="1450"/>
    </location>
</feature>
<dbReference type="InterPro" id="IPR044893">
    <property type="entry name" value="RNA_pol_Rpb1_clamp_domain"/>
</dbReference>
<dbReference type="Gene3D" id="4.10.860.120">
    <property type="entry name" value="RNA polymerase II, clamp domain"/>
    <property type="match status" value="1"/>
</dbReference>
<keyword evidence="7" id="KW-0862">Zinc</keyword>
<dbReference type="Pfam" id="PF00623">
    <property type="entry name" value="RNA_pol_Rpb1_2"/>
    <property type="match status" value="1"/>
</dbReference>
<dbReference type="GO" id="GO:0046872">
    <property type="term" value="F:metal ion binding"/>
    <property type="evidence" value="ECO:0007669"/>
    <property type="project" value="UniProtKB-KW"/>
</dbReference>
<reference evidence="15 16" key="1">
    <citation type="journal article" date="2011" name="J. Gen. Appl. Microbiol.">
        <title>Draft genome sequencing of the enigmatic yeast Saitoella complicata.</title>
        <authorList>
            <person name="Nishida H."/>
            <person name="Hamamoto M."/>
            <person name="Sugiyama J."/>
        </authorList>
    </citation>
    <scope>NUCLEOTIDE SEQUENCE [LARGE SCALE GENOMIC DNA]</scope>
    <source>
        <strain evidence="15 16">NRRL Y-17804</strain>
    </source>
</reference>
<dbReference type="FunFam" id="3.30.1490.180:FF:000003">
    <property type="entry name" value="DNA-directed RNA polymerase subunit"/>
    <property type="match status" value="1"/>
</dbReference>
<dbReference type="STRING" id="698492.A0A0E9NMD5"/>
<dbReference type="InterPro" id="IPR007081">
    <property type="entry name" value="RNA_pol_Rpb1_5"/>
</dbReference>
<reference evidence="15 16" key="2">
    <citation type="journal article" date="2014" name="J. Gen. Appl. Microbiol.">
        <title>The early diverging ascomycetous budding yeast Saitoella complicata has three histone deacetylases belonging to the Clr6, Hos2, and Rpd3 lineages.</title>
        <authorList>
            <person name="Nishida H."/>
            <person name="Matsumoto T."/>
            <person name="Kondo S."/>
            <person name="Hamamoto M."/>
            <person name="Yoshikawa H."/>
        </authorList>
    </citation>
    <scope>NUCLEOTIDE SEQUENCE [LARGE SCALE GENOMIC DNA]</scope>
    <source>
        <strain evidence="15 16">NRRL Y-17804</strain>
    </source>
</reference>
<dbReference type="CDD" id="cd01435">
    <property type="entry name" value="RNAP_I_RPA1_N"/>
    <property type="match status" value="1"/>
</dbReference>
<dbReference type="InterPro" id="IPR015699">
    <property type="entry name" value="DNA-dir_RNA_pol1_lsu_N"/>
</dbReference>
<dbReference type="EMBL" id="BACD03000034">
    <property type="protein sequence ID" value="GAO50580.1"/>
    <property type="molecule type" value="Genomic_DNA"/>
</dbReference>
<feature type="region of interest" description="Disordered" evidence="13">
    <location>
        <begin position="1362"/>
        <end position="1468"/>
    </location>
</feature>
<proteinExistence type="inferred from homology"/>
<dbReference type="Pfam" id="PF04998">
    <property type="entry name" value="RNA_pol_Rpb1_5"/>
    <property type="match status" value="1"/>
</dbReference>
<dbReference type="CDD" id="cd02735">
    <property type="entry name" value="RNAP_I_Rpa1_C"/>
    <property type="match status" value="1"/>
</dbReference>
<dbReference type="Pfam" id="PF04997">
    <property type="entry name" value="RNA_pol_Rpb1_1"/>
    <property type="match status" value="1"/>
</dbReference>
<dbReference type="Gene3D" id="2.40.40.20">
    <property type="match status" value="1"/>
</dbReference>
<dbReference type="GO" id="GO:0003677">
    <property type="term" value="F:DNA binding"/>
    <property type="evidence" value="ECO:0007669"/>
    <property type="project" value="InterPro"/>
</dbReference>
<dbReference type="Gene3D" id="1.10.274.100">
    <property type="entry name" value="RNA polymerase Rpb1, domain 3"/>
    <property type="match status" value="1"/>
</dbReference>
<comment type="catalytic activity">
    <reaction evidence="11 12">
        <text>RNA(n) + a ribonucleoside 5'-triphosphate = RNA(n+1) + diphosphate</text>
        <dbReference type="Rhea" id="RHEA:21248"/>
        <dbReference type="Rhea" id="RHEA-COMP:14527"/>
        <dbReference type="Rhea" id="RHEA-COMP:17342"/>
        <dbReference type="ChEBI" id="CHEBI:33019"/>
        <dbReference type="ChEBI" id="CHEBI:61557"/>
        <dbReference type="ChEBI" id="CHEBI:140395"/>
        <dbReference type="EC" id="2.7.7.6"/>
    </reaction>
</comment>
<gene>
    <name evidence="15" type="ORF">G7K_4704-t1</name>
</gene>
<dbReference type="Pfam" id="PF04983">
    <property type="entry name" value="RNA_pol_Rpb1_3"/>
    <property type="match status" value="1"/>
</dbReference>
<comment type="subcellular location">
    <subcellularLocation>
        <location evidence="1">Nucleus</location>
    </subcellularLocation>
</comment>
<evidence type="ECO:0000256" key="13">
    <source>
        <dbReference type="SAM" id="MobiDB-lite"/>
    </source>
</evidence>
<keyword evidence="10" id="KW-0539">Nucleus</keyword>
<reference evidence="15 16" key="3">
    <citation type="journal article" date="2015" name="Genome Announc.">
        <title>Draft Genome Sequence of the Archiascomycetous Yeast Saitoella complicata.</title>
        <authorList>
            <person name="Yamauchi K."/>
            <person name="Kondo S."/>
            <person name="Hamamoto M."/>
            <person name="Takahashi Y."/>
            <person name="Ogura Y."/>
            <person name="Hayashi T."/>
            <person name="Nishida H."/>
        </authorList>
    </citation>
    <scope>NUCLEOTIDE SEQUENCE [LARGE SCALE GENOMIC DNA]</scope>
    <source>
        <strain evidence="15 16">NRRL Y-17804</strain>
    </source>
</reference>
<keyword evidence="8" id="KW-0460">Magnesium</keyword>
<protein>
    <recommendedName>
        <fullName evidence="12">DNA-directed RNA polymerase subunit</fullName>
        <ecNumber evidence="12">2.7.7.6</ecNumber>
    </recommendedName>
</protein>
<evidence type="ECO:0000256" key="3">
    <source>
        <dbReference type="ARBA" id="ARBA00022478"/>
    </source>
</evidence>
<evidence type="ECO:0000256" key="5">
    <source>
        <dbReference type="ARBA" id="ARBA00022695"/>
    </source>
</evidence>
<dbReference type="FunFam" id="1.10.274.100:FF:000006">
    <property type="entry name" value="DNA-directed RNA polymerase subunit"/>
    <property type="match status" value="1"/>
</dbReference>
<dbReference type="FunFam" id="2.40.40.20:FF:000019">
    <property type="entry name" value="DNA-directed RNA polymerase II subunit RPB1"/>
    <property type="match status" value="1"/>
</dbReference>
<accession>A0A0E9NMD5</accession>
<evidence type="ECO:0000256" key="11">
    <source>
        <dbReference type="ARBA" id="ARBA00048552"/>
    </source>
</evidence>
<dbReference type="SMART" id="SM00663">
    <property type="entry name" value="RPOLA_N"/>
    <property type="match status" value="1"/>
</dbReference>
<dbReference type="InterPro" id="IPR007080">
    <property type="entry name" value="RNA_pol_Rpb1_1"/>
</dbReference>
<comment type="similarity">
    <text evidence="2 12">Belongs to the RNA polymerase beta' chain family.</text>
</comment>
<evidence type="ECO:0000256" key="9">
    <source>
        <dbReference type="ARBA" id="ARBA00023163"/>
    </source>
</evidence>
<dbReference type="SUPFAM" id="SSF64484">
    <property type="entry name" value="beta and beta-prime subunits of DNA dependent RNA-polymerase"/>
    <property type="match status" value="1"/>
</dbReference>
<evidence type="ECO:0000259" key="14">
    <source>
        <dbReference type="SMART" id="SM00663"/>
    </source>
</evidence>
<dbReference type="EC" id="2.7.7.6" evidence="12"/>
<dbReference type="GO" id="GO:0003899">
    <property type="term" value="F:DNA-directed RNA polymerase activity"/>
    <property type="evidence" value="ECO:0007669"/>
    <property type="project" value="UniProtKB-EC"/>
</dbReference>
<dbReference type="InterPro" id="IPR006592">
    <property type="entry name" value="RNA_pol_N"/>
</dbReference>
<evidence type="ECO:0000256" key="8">
    <source>
        <dbReference type="ARBA" id="ARBA00022842"/>
    </source>
</evidence>
<comment type="function">
    <text evidence="12">DNA-dependent RNA polymerase catalyzes the transcription of DNA into RNA using the four ribonucleoside triphosphates as substrates.</text>
</comment>
<dbReference type="Gene3D" id="1.10.357.120">
    <property type="match status" value="1"/>
</dbReference>
<keyword evidence="6" id="KW-0479">Metal-binding</keyword>
<evidence type="ECO:0000256" key="4">
    <source>
        <dbReference type="ARBA" id="ARBA00022679"/>
    </source>
</evidence>
<evidence type="ECO:0000256" key="1">
    <source>
        <dbReference type="ARBA" id="ARBA00004123"/>
    </source>
</evidence>
<dbReference type="OMA" id="NREDYQQ"/>
<evidence type="ECO:0000313" key="16">
    <source>
        <dbReference type="Proteomes" id="UP000033140"/>
    </source>
</evidence>
<evidence type="ECO:0000313" key="15">
    <source>
        <dbReference type="EMBL" id="GAO50580.1"/>
    </source>
</evidence>
<dbReference type="GO" id="GO:0005736">
    <property type="term" value="C:RNA polymerase I complex"/>
    <property type="evidence" value="ECO:0007669"/>
    <property type="project" value="TreeGrafter"/>
</dbReference>
<comment type="caution">
    <text evidence="15">The sequence shown here is derived from an EMBL/GenBank/DDBJ whole genome shotgun (WGS) entry which is preliminary data.</text>
</comment>
<dbReference type="InterPro" id="IPR045867">
    <property type="entry name" value="DNA-dir_RpoC_beta_prime"/>
</dbReference>
<dbReference type="Gene3D" id="3.30.70.2850">
    <property type="match status" value="2"/>
</dbReference>
<keyword evidence="9 12" id="KW-0804">Transcription</keyword>
<dbReference type="FunFam" id="4.10.860.120:FF:000006">
    <property type="entry name" value="DNA-directed RNA polymerase subunit"/>
    <property type="match status" value="1"/>
</dbReference>
<dbReference type="Pfam" id="PF05000">
    <property type="entry name" value="RNA_pol_Rpb1_4"/>
    <property type="match status" value="1"/>
</dbReference>
<dbReference type="Gene3D" id="3.30.1490.180">
    <property type="entry name" value="RNA polymerase ii"/>
    <property type="match status" value="1"/>
</dbReference>
<dbReference type="InterPro" id="IPR007083">
    <property type="entry name" value="RNA_pol_Rpb1_4"/>
</dbReference>
<dbReference type="FunFam" id="1.10.132.30:FF:000005">
    <property type="entry name" value="DNA-directed RNA polymerase subunit"/>
    <property type="match status" value="1"/>
</dbReference>
<dbReference type="InterPro" id="IPR047107">
    <property type="entry name" value="DNA-dir_RNA_pol1_lsu_C"/>
</dbReference>
<dbReference type="Proteomes" id="UP000033140">
    <property type="component" value="Unassembled WGS sequence"/>
</dbReference>
<evidence type="ECO:0000256" key="7">
    <source>
        <dbReference type="ARBA" id="ARBA00022833"/>
    </source>
</evidence>
<keyword evidence="5 12" id="KW-0548">Nucleotidyltransferase</keyword>
<feature type="region of interest" description="Disordered" evidence="13">
    <location>
        <begin position="148"/>
        <end position="169"/>
    </location>
</feature>
<evidence type="ECO:0000256" key="2">
    <source>
        <dbReference type="ARBA" id="ARBA00006460"/>
    </source>
</evidence>
<dbReference type="Gene3D" id="1.10.132.30">
    <property type="match status" value="1"/>
</dbReference>
<sequence>MNIARPVSSEITRIEFSFLSTQEVEQLSVKQITNPVLLDNLGHPTRGGLYDLALGPFLRGTVCATCSLDERYCPGHFGHISLPVPVYHPLYFTQMYNLLRSICLYCHHFRLAKTEVHRYACKLRLIDAGLLIEAEDLDLLQAKVKKGGKKAESKEEEDDEETDDDDADSFMERRDKYVRDCLRRAGPHKTKKTTMLGEARRRLILEFLKKLGSRKKCDNCQAISPSYRKDGYAKIFEMPLNKKAALYMQQAGIRRVNVLNSSKAKGATRDADAMDVDEEDNGISTMSDDENEVDIEESDLKSSGASGKYVPCAEIRNHLRLLFINERQMCSLLYRARGKDGSGADQFFMHVLAVPPTKFRPPSKMGDAVHENIQNELLTKVLQSCQMIRDLNDQIQKSQDPEADEDAKSLGKVSFERLINAFVQVQHDVNSFIDSTRNPTTLPQGKLPPPGIKQVLEKKEGLFRKHMMGKRVNYAARSVISPDPNIETSEIGVPPVFATKLTYPEPVTPFNVQELRRAVINGPSVWPGATHIQNEDGRLVSLATMSVEQRTALANQLLTPQDSRVSGFANSRVMSTNKKVYRHLKDQDVLLLNRQPTLHKPSIMAHRARVLPGEKTIRMHYANCNTYNADFDGDEMNMHLPQNEIARAEAMMIANTDSQYLVPTSGDPLRGLIQDHVVMGVWMCNKDTWYTREEYQQLLYGSLKPEDSTANEGRILTLPPAIMKPKPMWSGKQILSTVLLNLKPSDRPGLNLRAKAKVAGKFWSPKSEEGVVIFHDGYLCQGVLDKAAFGASAYGLVHSVYEIYGATIAGKLLSVLGRLFTKYTQSRGFTCRMDDLRLNPEGDRWRNDLKKAGANFGTDAAREYVGLSKESDGSKRDAAELKKRMEEVLRDDEKLAGLDSAMKGKMNGLTSSIINKCIPDGLLKKFPHNHMQTMTVSGAKGSNVNVSQISCLLGQQELEGRRVPIMVSGKSLPSFKAFDTNARAGGFIAQRFLTGIRPQEYYFHCMAGREGLIDTAVKTSRSGYLQRCLIKHLEGIRVHYDHTVRDSDGSLIQFHYGEDSLDVTKSKHLMEFEFSARNYKSLIQKYNVASSLSALDSQTAIDYAKKALKKPAKYDPVLSKYDPSRYLGAMSEAFQTASEEYVEKNPHALIQAKGKESKLATAAAVLDKKKFRALMQLKYINSLVHPGEAVGILASQSVGEPSTQMTLNTFHFAGFGAKNVTLGIPRLREIVMTASAEIKTPTMTLAIKDEVTDEHAEKFAKSVSKLILSQAVDKVSVTERITGQKGNESRQKIYSIRLQFYSKSQYQEEYNITQEDLERCMTSAFIRKLDIAIRKETKKGSRKSKDIGADDALPEIGKASRAAAATAEVDETANVNDDAESDNGDGDATNAKYASREKGQASYEAPDDDDKEIIRKQGRADEDEDDEEDVGRTEPADDDDEMLSDEDEEEYEKRQLAKKQASKSSATRIAERREKVKDLFQNVSDFSFDDVNGEWCEVELTYPSDSRKLLMVNIVEQVCTQTIMHELKGIDRCFRLPNESEMDTSRNLATEGINFKGMWEYQDIIDKDTMYSNDIAAILRTYGVEAARSAIVREVSGVFGVYGIGVDTRHLSLIADYMTFEGGYRAFNRMGIESSSSPFLKMSYETTCHFLTQASLYKDYETLESPSASVVLGKIAGRPWEQHFLDFLLFPSLFRIVSGYILVIRSVFSGFADL</sequence>
<evidence type="ECO:0000256" key="10">
    <source>
        <dbReference type="ARBA" id="ARBA00023242"/>
    </source>
</evidence>
<dbReference type="InterPro" id="IPR038120">
    <property type="entry name" value="Rpb1_funnel_sf"/>
</dbReference>
<organism evidence="15 16">
    <name type="scientific">Saitoella complicata (strain BCRC 22490 / CBS 7301 / JCM 7358 / NBRC 10748 / NRRL Y-17804)</name>
    <dbReference type="NCBI Taxonomy" id="698492"/>
    <lineage>
        <taxon>Eukaryota</taxon>
        <taxon>Fungi</taxon>
        <taxon>Dikarya</taxon>
        <taxon>Ascomycota</taxon>
        <taxon>Taphrinomycotina</taxon>
        <taxon>Taphrinomycotina incertae sedis</taxon>
        <taxon>Saitoella</taxon>
    </lineage>
</organism>
<dbReference type="PANTHER" id="PTHR19376:SF11">
    <property type="entry name" value="DNA-DIRECTED RNA POLYMERASE I SUBUNIT RPA1"/>
    <property type="match status" value="1"/>
</dbReference>
<name>A0A0E9NMD5_SAICN</name>
<feature type="compositionally biased region" description="Acidic residues" evidence="13">
    <location>
        <begin position="154"/>
        <end position="169"/>
    </location>
</feature>
<feature type="region of interest" description="Disordered" evidence="13">
    <location>
        <begin position="279"/>
        <end position="302"/>
    </location>
</feature>